<dbReference type="SMART" id="SM00276">
    <property type="entry name" value="GLECT"/>
    <property type="match status" value="2"/>
</dbReference>
<sequence>MATFTVPIDSQHLLTAPLRDGAVVTFHAKTTLLQPDPGSFDNSSLNLISDNGDILFVIAFRRSRQIVILNSRLANGGWGTEEQFSFGESFTEGETCDISVTLRGSEYLIIVEGSLRYTYTKRFDAPITGVSYIKNSTMTTGMFGDSIDVKVTNALPPTDPQESFPLSIGNTRALDGPLAQNELIYFNSNTTLLTPDRYTGTDNTSLNLLSGSNDILLTISFRRSNKTIVFNACRAGGSWGREEVTSFNTLFRENEPTSVMVFNGATSFDIYIAGVYHHEFKKRIDKEVAGVKYVRNRGMTTQIFAETIDVTVDEA</sequence>
<evidence type="ECO:0000256" key="1">
    <source>
        <dbReference type="RuleBase" id="RU102079"/>
    </source>
</evidence>
<gene>
    <name evidence="3" type="ORF">NLI96_g4445</name>
</gene>
<dbReference type="InterPro" id="IPR044156">
    <property type="entry name" value="Galectin-like"/>
</dbReference>
<reference evidence="3" key="1">
    <citation type="submission" date="2022-07" db="EMBL/GenBank/DDBJ databases">
        <title>Genome Sequence of Physisporinus lineatus.</title>
        <authorList>
            <person name="Buettner E."/>
        </authorList>
    </citation>
    <scope>NUCLEOTIDE SEQUENCE</scope>
    <source>
        <strain evidence="3">VT162</strain>
    </source>
</reference>
<comment type="caution">
    <text evidence="3">The sequence shown here is derived from an EMBL/GenBank/DDBJ whole genome shotgun (WGS) entry which is preliminary data.</text>
</comment>
<dbReference type="GO" id="GO:0030246">
    <property type="term" value="F:carbohydrate binding"/>
    <property type="evidence" value="ECO:0007669"/>
    <property type="project" value="UniProtKB-UniRule"/>
</dbReference>
<dbReference type="InterPro" id="IPR013320">
    <property type="entry name" value="ConA-like_dom_sf"/>
</dbReference>
<name>A0AAD5VA76_9APHY</name>
<dbReference type="AlphaFoldDB" id="A0AAD5VA76"/>
<dbReference type="SUPFAM" id="SSF49899">
    <property type="entry name" value="Concanavalin A-like lectins/glucanases"/>
    <property type="match status" value="2"/>
</dbReference>
<dbReference type="Proteomes" id="UP001212997">
    <property type="component" value="Unassembled WGS sequence"/>
</dbReference>
<dbReference type="PANTHER" id="PTHR11346:SF147">
    <property type="entry name" value="GALECTIN"/>
    <property type="match status" value="1"/>
</dbReference>
<keyword evidence="4" id="KW-1185">Reference proteome</keyword>
<keyword evidence="1" id="KW-0430">Lectin</keyword>
<evidence type="ECO:0000313" key="3">
    <source>
        <dbReference type="EMBL" id="KAJ3486160.1"/>
    </source>
</evidence>
<dbReference type="Gene3D" id="2.60.120.200">
    <property type="match status" value="2"/>
</dbReference>
<evidence type="ECO:0000313" key="4">
    <source>
        <dbReference type="Proteomes" id="UP001212997"/>
    </source>
</evidence>
<evidence type="ECO:0000259" key="2">
    <source>
        <dbReference type="PROSITE" id="PS51304"/>
    </source>
</evidence>
<organism evidence="3 4">
    <name type="scientific">Meripilus lineatus</name>
    <dbReference type="NCBI Taxonomy" id="2056292"/>
    <lineage>
        <taxon>Eukaryota</taxon>
        <taxon>Fungi</taxon>
        <taxon>Dikarya</taxon>
        <taxon>Basidiomycota</taxon>
        <taxon>Agaricomycotina</taxon>
        <taxon>Agaricomycetes</taxon>
        <taxon>Polyporales</taxon>
        <taxon>Meripilaceae</taxon>
        <taxon>Meripilus</taxon>
    </lineage>
</organism>
<feature type="domain" description="Galectin" evidence="2">
    <location>
        <begin position="10"/>
        <end position="152"/>
    </location>
</feature>
<dbReference type="InterPro" id="IPR001079">
    <property type="entry name" value="Galectin_CRD"/>
</dbReference>
<feature type="domain" description="Galectin" evidence="2">
    <location>
        <begin position="170"/>
        <end position="311"/>
    </location>
</feature>
<dbReference type="PROSITE" id="PS51304">
    <property type="entry name" value="GALECTIN"/>
    <property type="match status" value="2"/>
</dbReference>
<dbReference type="SMART" id="SM00908">
    <property type="entry name" value="Gal-bind_lectin"/>
    <property type="match status" value="2"/>
</dbReference>
<dbReference type="Pfam" id="PF00337">
    <property type="entry name" value="Gal-bind_lectin"/>
    <property type="match status" value="2"/>
</dbReference>
<accession>A0AAD5VA76</accession>
<protein>
    <recommendedName>
        <fullName evidence="1">Galectin</fullName>
    </recommendedName>
</protein>
<dbReference type="PANTHER" id="PTHR11346">
    <property type="entry name" value="GALECTIN"/>
    <property type="match status" value="1"/>
</dbReference>
<dbReference type="EMBL" id="JANAWD010000130">
    <property type="protein sequence ID" value="KAJ3486160.1"/>
    <property type="molecule type" value="Genomic_DNA"/>
</dbReference>
<proteinExistence type="predicted"/>